<evidence type="ECO:0000313" key="2">
    <source>
        <dbReference type="EMBL" id="KAJ1197474.1"/>
    </source>
</evidence>
<proteinExistence type="predicted"/>
<dbReference type="AlphaFoldDB" id="A0AAV7VA42"/>
<dbReference type="Proteomes" id="UP001066276">
    <property type="component" value="Chromosome 2_1"/>
</dbReference>
<sequence>MLATTQCPSNAARPSDGKEPLVREESSPCSARCRLEGRVGVYAALLPALSSSEGLHSQEALCVEAVAGGERNARAASARGTYDAALGSVALARWEGGGGPRYRIVDGIVPKRRIAQPIGPERCGMCGVVSGT</sequence>
<name>A0AAV7VA42_PLEWA</name>
<gene>
    <name evidence="2" type="ORF">NDU88_001332</name>
</gene>
<protein>
    <submittedName>
        <fullName evidence="2">Uncharacterized protein</fullName>
    </submittedName>
</protein>
<keyword evidence="3" id="KW-1185">Reference proteome</keyword>
<evidence type="ECO:0000256" key="1">
    <source>
        <dbReference type="SAM" id="MobiDB-lite"/>
    </source>
</evidence>
<evidence type="ECO:0000313" key="3">
    <source>
        <dbReference type="Proteomes" id="UP001066276"/>
    </source>
</evidence>
<feature type="compositionally biased region" description="Basic and acidic residues" evidence="1">
    <location>
        <begin position="15"/>
        <end position="26"/>
    </location>
</feature>
<dbReference type="EMBL" id="JANPWB010000003">
    <property type="protein sequence ID" value="KAJ1197474.1"/>
    <property type="molecule type" value="Genomic_DNA"/>
</dbReference>
<feature type="region of interest" description="Disordered" evidence="1">
    <location>
        <begin position="1"/>
        <end position="27"/>
    </location>
</feature>
<comment type="caution">
    <text evidence="2">The sequence shown here is derived from an EMBL/GenBank/DDBJ whole genome shotgun (WGS) entry which is preliminary data.</text>
</comment>
<reference evidence="2" key="1">
    <citation type="journal article" date="2022" name="bioRxiv">
        <title>Sequencing and chromosome-scale assembly of the giantPleurodeles waltlgenome.</title>
        <authorList>
            <person name="Brown T."/>
            <person name="Elewa A."/>
            <person name="Iarovenko S."/>
            <person name="Subramanian E."/>
            <person name="Araus A.J."/>
            <person name="Petzold A."/>
            <person name="Susuki M."/>
            <person name="Suzuki K.-i.T."/>
            <person name="Hayashi T."/>
            <person name="Toyoda A."/>
            <person name="Oliveira C."/>
            <person name="Osipova E."/>
            <person name="Leigh N.D."/>
            <person name="Simon A."/>
            <person name="Yun M.H."/>
        </authorList>
    </citation>
    <scope>NUCLEOTIDE SEQUENCE</scope>
    <source>
        <strain evidence="2">20211129_DDA</strain>
        <tissue evidence="2">Liver</tissue>
    </source>
</reference>
<accession>A0AAV7VA42</accession>
<organism evidence="2 3">
    <name type="scientific">Pleurodeles waltl</name>
    <name type="common">Iberian ribbed newt</name>
    <dbReference type="NCBI Taxonomy" id="8319"/>
    <lineage>
        <taxon>Eukaryota</taxon>
        <taxon>Metazoa</taxon>
        <taxon>Chordata</taxon>
        <taxon>Craniata</taxon>
        <taxon>Vertebrata</taxon>
        <taxon>Euteleostomi</taxon>
        <taxon>Amphibia</taxon>
        <taxon>Batrachia</taxon>
        <taxon>Caudata</taxon>
        <taxon>Salamandroidea</taxon>
        <taxon>Salamandridae</taxon>
        <taxon>Pleurodelinae</taxon>
        <taxon>Pleurodeles</taxon>
    </lineage>
</organism>